<reference evidence="2 3" key="1">
    <citation type="journal article" date="2013" name="Int. J. Syst. Evol. Microbiol.">
        <title>Chryseobacterium angstadtii sp. nov., isolated from a newt tank.</title>
        <authorList>
            <person name="Kirk K.E."/>
            <person name="Hoffman J.A."/>
            <person name="Smith K.A."/>
            <person name="Strahan B.L."/>
            <person name="Failor K.C."/>
            <person name="Krebs J.E."/>
            <person name="Gale A.N."/>
            <person name="Do T.D."/>
            <person name="Sontag T.C."/>
            <person name="Batties A.M."/>
            <person name="Mistiszyn K."/>
            <person name="Newman J.D."/>
        </authorList>
    </citation>
    <scope>NUCLEOTIDE SEQUENCE [LARGE SCALE GENOMIC DNA]</scope>
    <source>
        <strain evidence="2 3">KM</strain>
    </source>
</reference>
<dbReference type="Proteomes" id="UP000036261">
    <property type="component" value="Unassembled WGS sequence"/>
</dbReference>
<dbReference type="EMBL" id="LFND01000009">
    <property type="protein sequence ID" value="KMQ58497.1"/>
    <property type="molecule type" value="Genomic_DNA"/>
</dbReference>
<keyword evidence="3" id="KW-1185">Reference proteome</keyword>
<protein>
    <recommendedName>
        <fullName evidence="4">DUF3592 domain-containing protein</fullName>
    </recommendedName>
</protein>
<evidence type="ECO:0000313" key="2">
    <source>
        <dbReference type="EMBL" id="KMQ58497.1"/>
    </source>
</evidence>
<keyword evidence="1" id="KW-0812">Transmembrane</keyword>
<gene>
    <name evidence="2" type="ORF">ACM46_22630</name>
</gene>
<feature type="transmembrane region" description="Helical" evidence="1">
    <location>
        <begin position="16"/>
        <end position="34"/>
    </location>
</feature>
<proteinExistence type="predicted"/>
<evidence type="ECO:0000313" key="3">
    <source>
        <dbReference type="Proteomes" id="UP000036261"/>
    </source>
</evidence>
<keyword evidence="1" id="KW-1133">Transmembrane helix</keyword>
<comment type="caution">
    <text evidence="2">The sequence shown here is derived from an EMBL/GenBank/DDBJ whole genome shotgun (WGS) entry which is preliminary data.</text>
</comment>
<dbReference type="PATRIC" id="fig|558151.6.peg.4737"/>
<feature type="transmembrane region" description="Helical" evidence="1">
    <location>
        <begin position="115"/>
        <end position="133"/>
    </location>
</feature>
<dbReference type="AlphaFoldDB" id="A0A0J7HWK6"/>
<sequence length="143" mass="16924">MLQKNNLTNLYSKNQILIIVLIIAGLFYAFYLYFEYKETVETGVVVEKIVIRQNCHAYKLSSSVTVKDKGKLYWIKLAHNTCTEYPEGSRIKVEYNKKRDLFLYIVKTPNHKGRIYLLMIFLLISVMPWSCWIPKEKKFSSKK</sequence>
<evidence type="ECO:0000256" key="1">
    <source>
        <dbReference type="SAM" id="Phobius"/>
    </source>
</evidence>
<evidence type="ECO:0008006" key="4">
    <source>
        <dbReference type="Google" id="ProtNLM"/>
    </source>
</evidence>
<organism evidence="2 3">
    <name type="scientific">Chryseobacterium angstadtii</name>
    <dbReference type="NCBI Taxonomy" id="558151"/>
    <lineage>
        <taxon>Bacteria</taxon>
        <taxon>Pseudomonadati</taxon>
        <taxon>Bacteroidota</taxon>
        <taxon>Flavobacteriia</taxon>
        <taxon>Flavobacteriales</taxon>
        <taxon>Weeksellaceae</taxon>
        <taxon>Chryseobacterium group</taxon>
        <taxon>Chryseobacterium</taxon>
    </lineage>
</organism>
<dbReference type="RefSeq" id="WP_048508938.1">
    <property type="nucleotide sequence ID" value="NZ_LFND01000009.1"/>
</dbReference>
<accession>A0A0J7HWK6</accession>
<name>A0A0J7HWK6_9FLAO</name>
<keyword evidence="1" id="KW-0472">Membrane</keyword>